<reference evidence="3" key="1">
    <citation type="submission" date="2018-07" db="EMBL/GenBank/DDBJ databases">
        <authorList>
            <person name="Zhao J."/>
        </authorList>
    </citation>
    <scope>NUCLEOTIDE SEQUENCE [LARGE SCALE GENOMIC DNA]</scope>
    <source>
        <strain evidence="3">GSSD-12</strain>
    </source>
</reference>
<protein>
    <recommendedName>
        <fullName evidence="4">DUF4232 domain-containing protein</fullName>
    </recommendedName>
</protein>
<evidence type="ECO:0000256" key="1">
    <source>
        <dbReference type="SAM" id="SignalP"/>
    </source>
</evidence>
<feature type="chain" id="PRO_5038959987" description="DUF4232 domain-containing protein" evidence="1">
    <location>
        <begin position="25"/>
        <end position="177"/>
    </location>
</feature>
<sequence>MAVMRKSLLTVVSTAAAVVLGAGAGPGASASDSASASASAPVPVAVSVPDVEADLSHHGHVSLWQGRLTLRLESGNHGPAKVPEATVRLDLSAAPAAGQALPDHCLWGGDRVVLCRTGQLRPAGRARETAFELAMTGDPAEVVVRIDTAWNGGASDRNPENQRHRVLVPATGDLYAF</sequence>
<dbReference type="OrthoDB" id="4300377at2"/>
<keyword evidence="3" id="KW-1185">Reference proteome</keyword>
<feature type="signal peptide" evidence="1">
    <location>
        <begin position="1"/>
        <end position="24"/>
    </location>
</feature>
<evidence type="ECO:0000313" key="2">
    <source>
        <dbReference type="EMBL" id="AXG78456.1"/>
    </source>
</evidence>
<gene>
    <name evidence="2" type="ORF">DVK44_12870</name>
</gene>
<dbReference type="Proteomes" id="UP000253868">
    <property type="component" value="Chromosome"/>
</dbReference>
<dbReference type="EMBL" id="CP031194">
    <property type="protein sequence ID" value="AXG78456.1"/>
    <property type="molecule type" value="Genomic_DNA"/>
</dbReference>
<organism evidence="2 3">
    <name type="scientific">Streptomyces paludis</name>
    <dbReference type="NCBI Taxonomy" id="2282738"/>
    <lineage>
        <taxon>Bacteria</taxon>
        <taxon>Bacillati</taxon>
        <taxon>Actinomycetota</taxon>
        <taxon>Actinomycetes</taxon>
        <taxon>Kitasatosporales</taxon>
        <taxon>Streptomycetaceae</taxon>
        <taxon>Streptomyces</taxon>
    </lineage>
</organism>
<dbReference type="KEGG" id="spad:DVK44_12870"/>
<keyword evidence="1" id="KW-0732">Signal</keyword>
<accession>A0A345HP32</accession>
<evidence type="ECO:0008006" key="4">
    <source>
        <dbReference type="Google" id="ProtNLM"/>
    </source>
</evidence>
<dbReference type="AlphaFoldDB" id="A0A345HP32"/>
<evidence type="ECO:0000313" key="3">
    <source>
        <dbReference type="Proteomes" id="UP000253868"/>
    </source>
</evidence>
<proteinExistence type="predicted"/>
<name>A0A345HP32_9ACTN</name>